<dbReference type="Pfam" id="PF12007">
    <property type="entry name" value="DUF3501"/>
    <property type="match status" value="1"/>
</dbReference>
<dbReference type="Proteomes" id="UP000245086">
    <property type="component" value="Unassembled WGS sequence"/>
</dbReference>
<name>A0A2P2E812_9PROT</name>
<evidence type="ECO:0000313" key="2">
    <source>
        <dbReference type="Proteomes" id="UP000245086"/>
    </source>
</evidence>
<dbReference type="AlphaFoldDB" id="A0A2P2E812"/>
<evidence type="ECO:0000313" key="1">
    <source>
        <dbReference type="EMBL" id="GBF57202.1"/>
    </source>
</evidence>
<proteinExistence type="predicted"/>
<keyword evidence="2" id="KW-1185">Reference proteome</keyword>
<organism evidence="1 2">
    <name type="scientific">Candidatus Phycosocius bacilliformis</name>
    <dbReference type="NCBI Taxonomy" id="1445552"/>
    <lineage>
        <taxon>Bacteria</taxon>
        <taxon>Pseudomonadati</taxon>
        <taxon>Pseudomonadota</taxon>
        <taxon>Alphaproteobacteria</taxon>
        <taxon>Caulobacterales</taxon>
        <taxon>Caulobacterales incertae sedis</taxon>
        <taxon>Candidatus Phycosocius</taxon>
    </lineage>
</organism>
<dbReference type="InterPro" id="IPR021890">
    <property type="entry name" value="DUF3501"/>
</dbReference>
<dbReference type="OrthoDB" id="9780579at2"/>
<gene>
    <name evidence="1" type="ORF">PbB2_00866</name>
</gene>
<comment type="caution">
    <text evidence="1">The sequence shown here is derived from an EMBL/GenBank/DDBJ whole genome shotgun (WGS) entry which is preliminary data.</text>
</comment>
<evidence type="ECO:0008006" key="3">
    <source>
        <dbReference type="Google" id="ProtNLM"/>
    </source>
</evidence>
<accession>A0A2P2E812</accession>
<dbReference type="RefSeq" id="WP_108984074.1">
    <property type="nucleotide sequence ID" value="NZ_BFBR01000002.1"/>
</dbReference>
<sequence length="197" mass="22176">MPASSRTITRADLLSDAEFAKVRKERRAELLPIKKLRRIDLGPVCTVYFETFETMLFQIQEMLLIEKGGEEQIQDELAAYNPLIPQGSELVATIMFEIDEPTRRANILARLGGIEDHFFLQIGADKIRAIPEGDVERTRSDGKASSVHFMHFPLEPAHIAVFRDPATQIMVGSDHESYAHLTILSPATRAELARDFA</sequence>
<reference evidence="1 2" key="1">
    <citation type="journal article" date="2018" name="Genome Announc.">
        <title>Draft Genome Sequence of "Candidatus Phycosocius bacilliformis," an Alphaproteobacterial Ectosymbiont of the Hydrocarbon-Producing Green Alga Botryococcus braunii.</title>
        <authorList>
            <person name="Tanabe Y."/>
            <person name="Yamaguchi H."/>
            <person name="Watanabe M.M."/>
        </authorList>
    </citation>
    <scope>NUCLEOTIDE SEQUENCE [LARGE SCALE GENOMIC DNA]</scope>
    <source>
        <strain evidence="1 2">BOTRYCO-2</strain>
    </source>
</reference>
<protein>
    <recommendedName>
        <fullName evidence="3">DUF3501 domain-containing protein</fullName>
    </recommendedName>
</protein>
<dbReference type="EMBL" id="BFBR01000002">
    <property type="protein sequence ID" value="GBF57202.1"/>
    <property type="molecule type" value="Genomic_DNA"/>
</dbReference>